<keyword evidence="3 14" id="KW-0808">Transferase</keyword>
<evidence type="ECO:0000256" key="2">
    <source>
        <dbReference type="ARBA" id="ARBA00009943"/>
    </source>
</evidence>
<keyword evidence="6" id="KW-0012">Acyltransferase</keyword>
<name>A0A1M7CUL6_9BACL</name>
<dbReference type="InterPro" id="IPR038740">
    <property type="entry name" value="BioF2-like_GNAT_dom"/>
</dbReference>
<evidence type="ECO:0000256" key="10">
    <source>
        <dbReference type="ARBA" id="ARBA00042933"/>
    </source>
</evidence>
<proteinExistence type="inferred from homology"/>
<evidence type="ECO:0000256" key="5">
    <source>
        <dbReference type="ARBA" id="ARBA00022984"/>
    </source>
</evidence>
<dbReference type="STRING" id="1123231.SAMN02745189_00887"/>
<evidence type="ECO:0000256" key="4">
    <source>
        <dbReference type="ARBA" id="ARBA00022960"/>
    </source>
</evidence>
<accession>A0A1M7CUL6</accession>
<keyword evidence="7" id="KW-0961">Cell wall biogenesis/degradation</keyword>
<comment type="catalytic activity">
    <reaction evidence="11">
        <text>beta-D-GlcNAc-(1-&gt;4)-Mur2Ac(oyl-L-Ala-D-isoglutaminyl-L-Lys-D-Ala-D-Ala)-di-trans,octa-cis-undecaprenyl diphosphate + glycyl-tRNA(Gly) = beta-D-GlcNAc-(1-&gt;4)-Mur2Ac(oyl-L-Ala-D-isoglutaminyl-L-Lys-(N(6)-Gly)-D-Ala-D-Ala)-di-trans,octa-cis-undecaprenyl diphosphate + tRNA(Gly) + H(+)</text>
        <dbReference type="Rhea" id="RHEA:30435"/>
        <dbReference type="Rhea" id="RHEA-COMP:9664"/>
        <dbReference type="Rhea" id="RHEA-COMP:9683"/>
        <dbReference type="ChEBI" id="CHEBI:15378"/>
        <dbReference type="ChEBI" id="CHEBI:62233"/>
        <dbReference type="ChEBI" id="CHEBI:62234"/>
        <dbReference type="ChEBI" id="CHEBI:78442"/>
        <dbReference type="ChEBI" id="CHEBI:78522"/>
        <dbReference type="EC" id="2.3.2.16"/>
    </reaction>
</comment>
<evidence type="ECO:0000256" key="12">
    <source>
        <dbReference type="SAM" id="MobiDB-lite"/>
    </source>
</evidence>
<evidence type="ECO:0000256" key="3">
    <source>
        <dbReference type="ARBA" id="ARBA00022679"/>
    </source>
</evidence>
<dbReference type="InterPro" id="IPR003447">
    <property type="entry name" value="FEMABX"/>
</dbReference>
<dbReference type="Pfam" id="PF13480">
    <property type="entry name" value="Acetyltransf_6"/>
    <property type="match status" value="1"/>
</dbReference>
<dbReference type="PANTHER" id="PTHR36174">
    <property type="entry name" value="LIPID II:GLYCINE GLYCYLTRANSFERASE"/>
    <property type="match status" value="1"/>
</dbReference>
<evidence type="ECO:0000256" key="8">
    <source>
        <dbReference type="ARBA" id="ARBA00039074"/>
    </source>
</evidence>
<dbReference type="PANTHER" id="PTHR36174:SF1">
    <property type="entry name" value="LIPID II:GLYCINE GLYCYLTRANSFERASE"/>
    <property type="match status" value="1"/>
</dbReference>
<keyword evidence="15" id="KW-1185">Reference proteome</keyword>
<evidence type="ECO:0000256" key="1">
    <source>
        <dbReference type="ARBA" id="ARBA00004496"/>
    </source>
</evidence>
<reference evidence="14 15" key="1">
    <citation type="submission" date="2016-11" db="EMBL/GenBank/DDBJ databases">
        <authorList>
            <person name="Jaros S."/>
            <person name="Januszkiewicz K."/>
            <person name="Wedrychowicz H."/>
        </authorList>
    </citation>
    <scope>NUCLEOTIDE SEQUENCE [LARGE SCALE GENOMIC DNA]</scope>
    <source>
        <strain evidence="14 15">DSM 16010</strain>
    </source>
</reference>
<dbReference type="EC" id="2.3.2.16" evidence="8"/>
<keyword evidence="4" id="KW-0133">Cell shape</keyword>
<dbReference type="SUPFAM" id="SSF55729">
    <property type="entry name" value="Acyl-CoA N-acyltransferases (Nat)"/>
    <property type="match status" value="1"/>
</dbReference>
<keyword evidence="5" id="KW-0573">Peptidoglycan synthesis</keyword>
<dbReference type="EMBL" id="FRCF01000002">
    <property type="protein sequence ID" value="SHL70529.1"/>
    <property type="molecule type" value="Genomic_DNA"/>
</dbReference>
<evidence type="ECO:0000256" key="6">
    <source>
        <dbReference type="ARBA" id="ARBA00023315"/>
    </source>
</evidence>
<dbReference type="AlphaFoldDB" id="A0A1M7CUL6"/>
<sequence length="409" mass="47291">MMENRLGAEKGRQSEVSRQHGLLEYTKKGNGGRISVTKFKRRIEVSGKFEEDTSALDDPGGGQGGSGASTHLKVVGPAARQKSLSEFDIYFTREYAKVNELIENGEAKFFEIKSKYGHITHSAIKRKIQTKIGGVRYYDLISPYGYGGPVIHEHTNRAKLISEFKECFSIYCANNNIVSEFIRFHPVFQNQKDASGIYDTTYVRQTVGTDLKRFEDTFQNEFSRTARTKIRKRLRDDRLSFHVERGFENIESFIDIYNKTMGRHDAAQFYYFDREYFYALKDQFGGDMMTISVRFEGRIIAMGLYFLSGDIIHDHLNGTDPDYLEFSPAYLLKYASMMWGVKNGYSLIHYGGGVSNAADDPVLHFKKRFSKHTEFEFHIGKKIWNREAYNKLCDMRGMDKNREFFPAYR</sequence>
<feature type="region of interest" description="Disordered" evidence="12">
    <location>
        <begin position="50"/>
        <end position="71"/>
    </location>
</feature>
<dbReference type="GO" id="GO:0008360">
    <property type="term" value="P:regulation of cell shape"/>
    <property type="evidence" value="ECO:0007669"/>
    <property type="project" value="UniProtKB-KW"/>
</dbReference>
<evidence type="ECO:0000313" key="15">
    <source>
        <dbReference type="Proteomes" id="UP000184206"/>
    </source>
</evidence>
<dbReference type="InterPro" id="IPR016181">
    <property type="entry name" value="Acyl_CoA_acyltransferase"/>
</dbReference>
<dbReference type="GO" id="GO:0005737">
    <property type="term" value="C:cytoplasm"/>
    <property type="evidence" value="ECO:0007669"/>
    <property type="project" value="UniProtKB-SubCell"/>
</dbReference>
<gene>
    <name evidence="14" type="ORF">SAMN02745189_00887</name>
</gene>
<evidence type="ECO:0000313" key="14">
    <source>
        <dbReference type="EMBL" id="SHL70529.1"/>
    </source>
</evidence>
<feature type="domain" description="BioF2-like acetyltransferase" evidence="13">
    <location>
        <begin position="223"/>
        <end position="355"/>
    </location>
</feature>
<comment type="similarity">
    <text evidence="2">Belongs to the FemABX family.</text>
</comment>
<dbReference type="GO" id="GO:0071555">
    <property type="term" value="P:cell wall organization"/>
    <property type="evidence" value="ECO:0007669"/>
    <property type="project" value="UniProtKB-KW"/>
</dbReference>
<dbReference type="Proteomes" id="UP000184206">
    <property type="component" value="Unassembled WGS sequence"/>
</dbReference>
<dbReference type="GO" id="GO:0016755">
    <property type="term" value="F:aminoacyltransferase activity"/>
    <property type="evidence" value="ECO:0007669"/>
    <property type="project" value="InterPro"/>
</dbReference>
<dbReference type="InterPro" id="IPR050644">
    <property type="entry name" value="PG_Glycine_Bridge_Synth"/>
</dbReference>
<dbReference type="PROSITE" id="PS51191">
    <property type="entry name" value="FEMABX"/>
    <property type="match status" value="1"/>
</dbReference>
<protein>
    <recommendedName>
        <fullName evidence="9">Lipid II:glycine glycyltransferase</fullName>
        <ecNumber evidence="8">2.3.2.16</ecNumber>
    </recommendedName>
    <alternativeName>
        <fullName evidence="10">Factor essential for expression of methicillin resistance X</fullName>
    </alternativeName>
</protein>
<evidence type="ECO:0000256" key="11">
    <source>
        <dbReference type="ARBA" id="ARBA00048654"/>
    </source>
</evidence>
<evidence type="ECO:0000256" key="7">
    <source>
        <dbReference type="ARBA" id="ARBA00023316"/>
    </source>
</evidence>
<dbReference type="Gene3D" id="3.40.630.30">
    <property type="match status" value="1"/>
</dbReference>
<organism evidence="14 15">
    <name type="scientific">Lacicoccus alkaliphilus DSM 16010</name>
    <dbReference type="NCBI Taxonomy" id="1123231"/>
    <lineage>
        <taxon>Bacteria</taxon>
        <taxon>Bacillati</taxon>
        <taxon>Bacillota</taxon>
        <taxon>Bacilli</taxon>
        <taxon>Bacillales</taxon>
        <taxon>Salinicoccaceae</taxon>
        <taxon>Lacicoccus</taxon>
    </lineage>
</organism>
<evidence type="ECO:0000259" key="13">
    <source>
        <dbReference type="Pfam" id="PF13480"/>
    </source>
</evidence>
<dbReference type="GO" id="GO:0009252">
    <property type="term" value="P:peptidoglycan biosynthetic process"/>
    <property type="evidence" value="ECO:0007669"/>
    <property type="project" value="UniProtKB-KW"/>
</dbReference>
<comment type="subcellular location">
    <subcellularLocation>
        <location evidence="1">Cytoplasm</location>
    </subcellularLocation>
</comment>
<evidence type="ECO:0000256" key="9">
    <source>
        <dbReference type="ARBA" id="ARBA00040679"/>
    </source>
</evidence>